<dbReference type="RefSeq" id="WP_098269585.1">
    <property type="nucleotide sequence ID" value="NZ_NTZF01000038.1"/>
</dbReference>
<gene>
    <name evidence="2" type="ORF">CN491_24905</name>
</gene>
<dbReference type="SMART" id="SM00860">
    <property type="entry name" value="SMI1_KNR4"/>
    <property type="match status" value="1"/>
</dbReference>
<organism evidence="2 3">
    <name type="scientific">Bacillus cereus</name>
    <dbReference type="NCBI Taxonomy" id="1396"/>
    <lineage>
        <taxon>Bacteria</taxon>
        <taxon>Bacillati</taxon>
        <taxon>Bacillota</taxon>
        <taxon>Bacilli</taxon>
        <taxon>Bacillales</taxon>
        <taxon>Bacillaceae</taxon>
        <taxon>Bacillus</taxon>
        <taxon>Bacillus cereus group</taxon>
    </lineage>
</organism>
<reference evidence="2 3" key="1">
    <citation type="submission" date="2017-09" db="EMBL/GenBank/DDBJ databases">
        <title>Large-scale bioinformatics analysis of Bacillus genomes uncovers conserved roles of natural products in bacterial physiology.</title>
        <authorList>
            <consortium name="Agbiome Team Llc"/>
            <person name="Bleich R.M."/>
            <person name="Grubbs K.J."/>
            <person name="Santa Maria K.C."/>
            <person name="Allen S.E."/>
            <person name="Farag S."/>
            <person name="Shank E.A."/>
            <person name="Bowers A."/>
        </authorList>
    </citation>
    <scope>NUCLEOTIDE SEQUENCE [LARGE SCALE GENOMIC DNA]</scope>
    <source>
        <strain evidence="2 3">AFS002368</strain>
    </source>
</reference>
<dbReference type="EMBL" id="NTZF01000038">
    <property type="protein sequence ID" value="PES90332.1"/>
    <property type="molecule type" value="Genomic_DNA"/>
</dbReference>
<proteinExistence type="predicted"/>
<evidence type="ECO:0000313" key="2">
    <source>
        <dbReference type="EMBL" id="PES90332.1"/>
    </source>
</evidence>
<protein>
    <recommendedName>
        <fullName evidence="1">Knr4/Smi1-like domain-containing protein</fullName>
    </recommendedName>
</protein>
<accession>A0A2A8LI73</accession>
<dbReference type="AlphaFoldDB" id="A0A2A8LI73"/>
<evidence type="ECO:0000259" key="1">
    <source>
        <dbReference type="SMART" id="SM00860"/>
    </source>
</evidence>
<dbReference type="SUPFAM" id="SSF160631">
    <property type="entry name" value="SMI1/KNR4-like"/>
    <property type="match status" value="1"/>
</dbReference>
<dbReference type="Gene3D" id="3.40.1580.10">
    <property type="entry name" value="SMI1/KNR4-like"/>
    <property type="match status" value="1"/>
</dbReference>
<feature type="domain" description="Knr4/Smi1-like" evidence="1">
    <location>
        <begin position="18"/>
        <end position="127"/>
    </location>
</feature>
<comment type="caution">
    <text evidence="2">The sequence shown here is derived from an EMBL/GenBank/DDBJ whole genome shotgun (WGS) entry which is preliminary data.</text>
</comment>
<dbReference type="Proteomes" id="UP000220900">
    <property type="component" value="Unassembled WGS sequence"/>
</dbReference>
<sequence length="130" mass="14586">MEQFIVVMKEKGVKYIGGVSAAEIKQAEEELQFNFPEQYKKFLSELGIISLNGHEVFGLGTSGYLNVVEATLEERQFEKALTTDYIVIENRGSEGILILLHKDGMVYECANGSVKLIFNSLVDYLSKEVI</sequence>
<dbReference type="InterPro" id="IPR037883">
    <property type="entry name" value="Knr4/Smi1-like_sf"/>
</dbReference>
<name>A0A2A8LI73_BACCE</name>
<evidence type="ECO:0000313" key="3">
    <source>
        <dbReference type="Proteomes" id="UP000220900"/>
    </source>
</evidence>
<dbReference type="Pfam" id="PF14567">
    <property type="entry name" value="SUKH_5"/>
    <property type="match status" value="1"/>
</dbReference>
<dbReference type="InterPro" id="IPR018958">
    <property type="entry name" value="Knr4/Smi1-like_dom"/>
</dbReference>